<evidence type="ECO:0000259" key="2">
    <source>
        <dbReference type="Pfam" id="PF13439"/>
    </source>
</evidence>
<gene>
    <name evidence="3" type="ORF">HDF25_003128</name>
</gene>
<sequence length="375" mass="43696">MKLIYLINGTFNSGGMERVLANKANYLIGRGYDVSIVTTDQGGLRPFFTFSPKIKHYDLGINYTENNNKGIFIKLLQYPLKQWMHRKGLTDLLFRLKADIVISMFDHDASFLWSIKDGSKKVLEIHFSRFKRLQYSQTGIARLIDVWRNKNDFRVAGKYDRFVVLTQEDKIYWGDLSNIMVIPNANSFVPRDKADVSQKKVIAVGRYDQQKGFEDLIKAWHKIYQVHPDWILRIFGKGPLEKEMQRLIKDLNLEKAIRLCKPVQDLEKEYLQSSMVLMTSRYEGLPMALLEGQACGLPMVSYVCKCGPKDIIHQDINGFLVEEGNIEMFAQRVMELIRDPDKRIEMGVESIRFSENFSEKKIMLQWLELFQNLKV</sequence>
<dbReference type="EMBL" id="JACHCC010000008">
    <property type="protein sequence ID" value="MBB6500965.1"/>
    <property type="molecule type" value="Genomic_DNA"/>
</dbReference>
<dbReference type="InterPro" id="IPR028098">
    <property type="entry name" value="Glyco_trans_4-like_N"/>
</dbReference>
<dbReference type="Pfam" id="PF00534">
    <property type="entry name" value="Glycos_transf_1"/>
    <property type="match status" value="1"/>
</dbReference>
<protein>
    <submittedName>
        <fullName evidence="3">Glycosyltransferase involved in cell wall biosynthesis</fullName>
    </submittedName>
</protein>
<dbReference type="Proteomes" id="UP000521017">
    <property type="component" value="Unassembled WGS sequence"/>
</dbReference>
<dbReference type="RefSeq" id="WP_184626269.1">
    <property type="nucleotide sequence ID" value="NZ_JACHCC010000008.1"/>
</dbReference>
<dbReference type="PANTHER" id="PTHR12526">
    <property type="entry name" value="GLYCOSYLTRANSFERASE"/>
    <property type="match status" value="1"/>
</dbReference>
<dbReference type="InterPro" id="IPR001296">
    <property type="entry name" value="Glyco_trans_1"/>
</dbReference>
<organism evidence="3 4">
    <name type="scientific">Pedobacter cryoconitis</name>
    <dbReference type="NCBI Taxonomy" id="188932"/>
    <lineage>
        <taxon>Bacteria</taxon>
        <taxon>Pseudomonadati</taxon>
        <taxon>Bacteroidota</taxon>
        <taxon>Sphingobacteriia</taxon>
        <taxon>Sphingobacteriales</taxon>
        <taxon>Sphingobacteriaceae</taxon>
        <taxon>Pedobacter</taxon>
    </lineage>
</organism>
<dbReference type="PANTHER" id="PTHR12526:SF630">
    <property type="entry name" value="GLYCOSYLTRANSFERASE"/>
    <property type="match status" value="1"/>
</dbReference>
<reference evidence="3 4" key="1">
    <citation type="submission" date="2020-08" db="EMBL/GenBank/DDBJ databases">
        <title>Genomic Encyclopedia of Type Strains, Phase IV (KMG-V): Genome sequencing to study the core and pangenomes of soil and plant-associated prokaryotes.</title>
        <authorList>
            <person name="Whitman W."/>
        </authorList>
    </citation>
    <scope>NUCLEOTIDE SEQUENCE [LARGE SCALE GENOMIC DNA]</scope>
    <source>
        <strain evidence="3 4">M2T3</strain>
    </source>
</reference>
<dbReference type="AlphaFoldDB" id="A0A7X0J4L6"/>
<feature type="domain" description="Glycosyl transferase family 1" evidence="1">
    <location>
        <begin position="195"/>
        <end position="347"/>
    </location>
</feature>
<name>A0A7X0J4L6_9SPHI</name>
<dbReference type="GO" id="GO:0016757">
    <property type="term" value="F:glycosyltransferase activity"/>
    <property type="evidence" value="ECO:0007669"/>
    <property type="project" value="InterPro"/>
</dbReference>
<dbReference type="Pfam" id="PF13439">
    <property type="entry name" value="Glyco_transf_4"/>
    <property type="match status" value="1"/>
</dbReference>
<dbReference type="CDD" id="cd03820">
    <property type="entry name" value="GT4_AmsD-like"/>
    <property type="match status" value="1"/>
</dbReference>
<dbReference type="SUPFAM" id="SSF53756">
    <property type="entry name" value="UDP-Glycosyltransferase/glycogen phosphorylase"/>
    <property type="match status" value="1"/>
</dbReference>
<dbReference type="Gene3D" id="3.40.50.2000">
    <property type="entry name" value="Glycogen Phosphorylase B"/>
    <property type="match status" value="2"/>
</dbReference>
<evidence type="ECO:0000313" key="4">
    <source>
        <dbReference type="Proteomes" id="UP000521017"/>
    </source>
</evidence>
<comment type="caution">
    <text evidence="3">The sequence shown here is derived from an EMBL/GenBank/DDBJ whole genome shotgun (WGS) entry which is preliminary data.</text>
</comment>
<accession>A0A7X0J4L6</accession>
<evidence type="ECO:0000259" key="1">
    <source>
        <dbReference type="Pfam" id="PF00534"/>
    </source>
</evidence>
<evidence type="ECO:0000313" key="3">
    <source>
        <dbReference type="EMBL" id="MBB6500965.1"/>
    </source>
</evidence>
<feature type="domain" description="Glycosyltransferase subfamily 4-like N-terminal" evidence="2">
    <location>
        <begin position="14"/>
        <end position="184"/>
    </location>
</feature>
<keyword evidence="3" id="KW-0808">Transferase</keyword>
<proteinExistence type="predicted"/>